<reference evidence="2" key="1">
    <citation type="journal article" date="2021" name="Open Biol.">
        <title>Shared evolutionary footprints suggest mitochondrial oxidative damage underlies multiple complex I losses in fungi.</title>
        <authorList>
            <person name="Schikora-Tamarit M.A."/>
            <person name="Marcet-Houben M."/>
            <person name="Nosek J."/>
            <person name="Gabaldon T."/>
        </authorList>
    </citation>
    <scope>NUCLEOTIDE SEQUENCE</scope>
    <source>
        <strain evidence="2">CBS2887</strain>
    </source>
</reference>
<evidence type="ECO:0000313" key="2">
    <source>
        <dbReference type="EMBL" id="KAH3685410.1"/>
    </source>
</evidence>
<feature type="chain" id="PRO_5040306387" description="Secreted protein" evidence="1">
    <location>
        <begin position="20"/>
        <end position="94"/>
    </location>
</feature>
<keyword evidence="3" id="KW-1185">Reference proteome</keyword>
<dbReference type="Proteomes" id="UP000774326">
    <property type="component" value="Unassembled WGS sequence"/>
</dbReference>
<comment type="caution">
    <text evidence="2">The sequence shown here is derived from an EMBL/GenBank/DDBJ whole genome shotgun (WGS) entry which is preliminary data.</text>
</comment>
<dbReference type="EMBL" id="JAEUBG010002028">
    <property type="protein sequence ID" value="KAH3685410.1"/>
    <property type="molecule type" value="Genomic_DNA"/>
</dbReference>
<reference evidence="2" key="2">
    <citation type="submission" date="2021-01" db="EMBL/GenBank/DDBJ databases">
        <authorList>
            <person name="Schikora-Tamarit M.A."/>
        </authorList>
    </citation>
    <scope>NUCLEOTIDE SEQUENCE</scope>
    <source>
        <strain evidence="2">CBS2887</strain>
    </source>
</reference>
<name>A0A9P8Q992_WICPI</name>
<accession>A0A9P8Q992</accession>
<sequence>MKKNRVLWYLVVSAADVFAGSGLRFAAHGAEAVAHVQVELHASLSVSVGTEYEDSCNLVATSEVLAYNSAHPYEPESVVVVSVAVRQTSTHPSN</sequence>
<protein>
    <recommendedName>
        <fullName evidence="4">Secreted protein</fullName>
    </recommendedName>
</protein>
<organism evidence="2 3">
    <name type="scientific">Wickerhamomyces pijperi</name>
    <name type="common">Yeast</name>
    <name type="synonym">Pichia pijperi</name>
    <dbReference type="NCBI Taxonomy" id="599730"/>
    <lineage>
        <taxon>Eukaryota</taxon>
        <taxon>Fungi</taxon>
        <taxon>Dikarya</taxon>
        <taxon>Ascomycota</taxon>
        <taxon>Saccharomycotina</taxon>
        <taxon>Saccharomycetes</taxon>
        <taxon>Phaffomycetales</taxon>
        <taxon>Wickerhamomycetaceae</taxon>
        <taxon>Wickerhamomyces</taxon>
    </lineage>
</organism>
<evidence type="ECO:0000256" key="1">
    <source>
        <dbReference type="SAM" id="SignalP"/>
    </source>
</evidence>
<evidence type="ECO:0000313" key="3">
    <source>
        <dbReference type="Proteomes" id="UP000774326"/>
    </source>
</evidence>
<gene>
    <name evidence="2" type="ORF">WICPIJ_003614</name>
</gene>
<keyword evidence="1" id="KW-0732">Signal</keyword>
<proteinExistence type="predicted"/>
<evidence type="ECO:0008006" key="4">
    <source>
        <dbReference type="Google" id="ProtNLM"/>
    </source>
</evidence>
<feature type="signal peptide" evidence="1">
    <location>
        <begin position="1"/>
        <end position="19"/>
    </location>
</feature>
<dbReference type="AlphaFoldDB" id="A0A9P8Q992"/>